<accession>A0AAU7AZ99</accession>
<name>A0AAU7AZ99_9ACTN</name>
<dbReference type="EMBL" id="CP114014">
    <property type="protein sequence ID" value="XAY06965.1"/>
    <property type="molecule type" value="Genomic_DNA"/>
</dbReference>
<protein>
    <recommendedName>
        <fullName evidence="3">IPT/TIG domain-containing protein</fullName>
    </recommendedName>
</protein>
<reference evidence="2" key="1">
    <citation type="submission" date="2022-12" db="EMBL/GenBank/DDBJ databases">
        <title>Paraconexibacter alkalitolerans sp. nov. and Baekduia alba sp. nov., isolated from soil and emended description of the genera Paraconexibacter (Chun et al., 2020) and Baekduia (An et al., 2020).</title>
        <authorList>
            <person name="Vieira S."/>
            <person name="Huber K.J."/>
            <person name="Geppert A."/>
            <person name="Wolf J."/>
            <person name="Neumann-Schaal M."/>
            <person name="Muesken M."/>
            <person name="Overmann J."/>
        </authorList>
    </citation>
    <scope>NUCLEOTIDE SEQUENCE</scope>
    <source>
        <strain evidence="2">AEG42_29</strain>
    </source>
</reference>
<organism evidence="2">
    <name type="scientific">Paraconexibacter sp. AEG42_29</name>
    <dbReference type="NCBI Taxonomy" id="2997339"/>
    <lineage>
        <taxon>Bacteria</taxon>
        <taxon>Bacillati</taxon>
        <taxon>Actinomycetota</taxon>
        <taxon>Thermoleophilia</taxon>
        <taxon>Solirubrobacterales</taxon>
        <taxon>Paraconexibacteraceae</taxon>
        <taxon>Paraconexibacter</taxon>
    </lineage>
</organism>
<evidence type="ECO:0000313" key="2">
    <source>
        <dbReference type="EMBL" id="XAY06965.1"/>
    </source>
</evidence>
<feature type="signal peptide" evidence="1">
    <location>
        <begin position="1"/>
        <end position="36"/>
    </location>
</feature>
<dbReference type="RefSeq" id="WP_354698178.1">
    <property type="nucleotide sequence ID" value="NZ_CP114014.1"/>
</dbReference>
<sequence length="228" mass="23788">MPTATRFSIPRHTRRAAVLAGSLSAAVLVPAAGAHAATVTVSQPCQLVSFGLTATLAGFTPNTTVTLSGDGVSGSTLVDAAGSGRILFNAPSLGASGPLSRQLTVTARDSTPNPQQGFARFRVATFAFSSGGGVQSPKARRSWRFSGLQPGRPVFGHFRFGGRTRANHRFGVAKGPCGELTATAPGIPVKGRVDTGRWTIQIDQRPVYDRATKPRLTGSTSVVVVYNR</sequence>
<gene>
    <name evidence="2" type="ORF">DSM112329_03843</name>
</gene>
<keyword evidence="1" id="KW-0732">Signal</keyword>
<evidence type="ECO:0000256" key="1">
    <source>
        <dbReference type="SAM" id="SignalP"/>
    </source>
</evidence>
<dbReference type="AlphaFoldDB" id="A0AAU7AZ99"/>
<dbReference type="KEGG" id="parq:DSM112329_03843"/>
<evidence type="ECO:0008006" key="3">
    <source>
        <dbReference type="Google" id="ProtNLM"/>
    </source>
</evidence>
<feature type="chain" id="PRO_5043459103" description="IPT/TIG domain-containing protein" evidence="1">
    <location>
        <begin position="37"/>
        <end position="228"/>
    </location>
</feature>
<proteinExistence type="predicted"/>